<comment type="caution">
    <text evidence="2">The sequence shown here is derived from an EMBL/GenBank/DDBJ whole genome shotgun (WGS) entry which is preliminary data.</text>
</comment>
<evidence type="ECO:0000256" key="1">
    <source>
        <dbReference type="SAM" id="MobiDB-lite"/>
    </source>
</evidence>
<dbReference type="Proteomes" id="UP001500542">
    <property type="component" value="Unassembled WGS sequence"/>
</dbReference>
<feature type="compositionally biased region" description="Low complexity" evidence="1">
    <location>
        <begin position="441"/>
        <end position="450"/>
    </location>
</feature>
<proteinExistence type="predicted"/>
<keyword evidence="3" id="KW-1185">Reference proteome</keyword>
<sequence length="1307" mass="138766">MAIDPKLISLSLAHGMTPGMIASWNPKVPRTPRVLVPIQLDALVVRKKEGTWAKVAMEVPETGSDRLAYELLAEPFAEREPRKPGVYLHWALPDALTRGTGTAASGDVAFPAVPDRWLVIRLSSGKEGTRRTVSGWVIEAGDETPTVVPLDEWTEPVDPESTTVPGQEPLTALGHGDTAWSAYFDNVEGRLGFYDDLSQLGGLGKQGDVRGPLAYLVCGWHSRMVDDPIGENLSSPTQFESRLTGLGWEVNPADIETAFVYAQNRAKAAGTVGLVARESRFAMQTDLTVGKKIVADGAFGETSTQLTNTGIPALGKWLAQVVSWPQLTLYHGAVVGLGWPDAGLAVAPEGLLGGVVGGPPDANAVTVTIGNTLTEALAARLAANQGNADEARILEAVLLGGTDELDLPDSAARIDSRLHASGFASLPGGVVTEPVKQTASVQPSSVVPDPSKTDPGVFRGRSGGGRKAGTLLSKSHFDGVLVANTSATPIAHGSPKLGIGSMDKVLQAIKAVEEVTVRVPSAPNAEPVTQTIDARRALPRFFVPADPVFLIEGGGRAFKHGFDGMSAETQKLVCRLSGHTVTGLSPRRLVNLPGSAVRGEDLLDRTVDHGGVPVECDDLVRELALLDPGSAPVAVQSRFGGDARFDAAALTQAAEVFAVEQTVWQVARDDRRDIAPLLSLSGFAGTLPAAMAVALPRIPWVPLHLDWEVELYSSAEFADWQLEEIDFDAVPDSLPDAYQAGVRTLRGRALLGGGAAQVAAATVRDVLEQAQQSAGSISLTPQTTHAFHSQAGMEMVSQISAMVSLQTQRAAGEADLDHIADELEKMDVLVGAMDRFNSILRAGFVADGVAKPADGVVPADFWPLRSGFLKVKRLRLVDCFGQVLDLAGSSATEPAKPELIMRTEPLTVADRPDLVELAPRFTAPSRLWFRFVSADDDAVEANDATNPVCGFVLPNHLDGDLQFHATDGVGLGAVRFDGGRLDVEAGAGVGAGIVWEDSPGQPTNLGSAPSGTIRNRHLAGIAQGLLDWGVVDATPDAPAVDTALSSLLRIVDSSLWSVDPFGHIGEEHLALLVGHPIAVLRALVRVEVDEPVTPGLVSGIRVPVRVGALAHWQDGLLGYFVGDDYRTLHVSDPAAADFARPVGPHQGFNGQASSTSDYYTDFATDLGVIAQPGSTPVDHPYVDTSGVLWVQPQQDVWLTLLMEPHSVVHATTGFLPRKEIGMRRSWVAPGLSRLAPVFRFGPVLVDPKLIRMPIAADIRGTWTWNHRADATTWAEDPIVNSTADARIPPDPSEGQEGWLKLTPEEES</sequence>
<dbReference type="RefSeq" id="WP_343966236.1">
    <property type="nucleotide sequence ID" value="NZ_BAAAHK010000003.1"/>
</dbReference>
<name>A0ABN1PQH3_9ACTN</name>
<gene>
    <name evidence="2" type="ORF">GCM10009554_15030</name>
</gene>
<evidence type="ECO:0000313" key="2">
    <source>
        <dbReference type="EMBL" id="GAA0931272.1"/>
    </source>
</evidence>
<dbReference type="EMBL" id="BAAAHK010000003">
    <property type="protein sequence ID" value="GAA0931272.1"/>
    <property type="molecule type" value="Genomic_DNA"/>
</dbReference>
<reference evidence="2 3" key="1">
    <citation type="journal article" date="2019" name="Int. J. Syst. Evol. Microbiol.">
        <title>The Global Catalogue of Microorganisms (GCM) 10K type strain sequencing project: providing services to taxonomists for standard genome sequencing and annotation.</title>
        <authorList>
            <consortium name="The Broad Institute Genomics Platform"/>
            <consortium name="The Broad Institute Genome Sequencing Center for Infectious Disease"/>
            <person name="Wu L."/>
            <person name="Ma J."/>
        </authorList>
    </citation>
    <scope>NUCLEOTIDE SEQUENCE [LARGE SCALE GENOMIC DNA]</scope>
    <source>
        <strain evidence="2 3">JCM 10977</strain>
    </source>
</reference>
<organism evidence="2 3">
    <name type="scientific">Kribbella koreensis</name>
    <dbReference type="NCBI Taxonomy" id="57909"/>
    <lineage>
        <taxon>Bacteria</taxon>
        <taxon>Bacillati</taxon>
        <taxon>Actinomycetota</taxon>
        <taxon>Actinomycetes</taxon>
        <taxon>Propionibacteriales</taxon>
        <taxon>Kribbellaceae</taxon>
        <taxon>Kribbella</taxon>
    </lineage>
</organism>
<feature type="region of interest" description="Disordered" evidence="1">
    <location>
        <begin position="1280"/>
        <end position="1307"/>
    </location>
</feature>
<accession>A0ABN1PQH3</accession>
<evidence type="ECO:0000313" key="3">
    <source>
        <dbReference type="Proteomes" id="UP001500542"/>
    </source>
</evidence>
<protein>
    <submittedName>
        <fullName evidence="2">Uncharacterized protein</fullName>
    </submittedName>
</protein>
<feature type="region of interest" description="Disordered" evidence="1">
    <location>
        <begin position="441"/>
        <end position="467"/>
    </location>
</feature>